<protein>
    <submittedName>
        <fullName evidence="2">Uncharacterized protein</fullName>
    </submittedName>
</protein>
<keyword evidence="1" id="KW-0472">Membrane</keyword>
<proteinExistence type="predicted"/>
<dbReference type="Proteomes" id="UP000000271">
    <property type="component" value="Chromosome"/>
</dbReference>
<feature type="transmembrane region" description="Helical" evidence="1">
    <location>
        <begin position="20"/>
        <end position="43"/>
    </location>
</feature>
<sequence length="49" mass="5533">MKNGKEDSEVIAMTTMNGLIHWPTVTVVLTIILVLIGTGIWLVKRNRRI</sequence>
<dbReference type="KEGG" id="bse:Bsel_0670"/>
<organism evidence="2 3">
    <name type="scientific">Bacillus selenitireducens (strain ATCC 700615 / DSM 15326 / MLS10)</name>
    <dbReference type="NCBI Taxonomy" id="439292"/>
    <lineage>
        <taxon>Bacteria</taxon>
        <taxon>Bacillati</taxon>
        <taxon>Bacillota</taxon>
        <taxon>Bacilli</taxon>
        <taxon>Bacillales</taxon>
        <taxon>Bacillaceae</taxon>
        <taxon>Salisediminibacterium</taxon>
    </lineage>
</organism>
<dbReference type="HOGENOM" id="CLU_3132298_0_0_9"/>
<dbReference type="STRING" id="439292.Bsel_0670"/>
<keyword evidence="3" id="KW-1185">Reference proteome</keyword>
<evidence type="ECO:0000313" key="3">
    <source>
        <dbReference type="Proteomes" id="UP000000271"/>
    </source>
</evidence>
<dbReference type="AlphaFoldDB" id="D6XYP7"/>
<name>D6XYP7_BACIE</name>
<accession>D6XYP7</accession>
<dbReference type="EMBL" id="CP001791">
    <property type="protein sequence ID" value="ADH98205.1"/>
    <property type="molecule type" value="Genomic_DNA"/>
</dbReference>
<evidence type="ECO:0000256" key="1">
    <source>
        <dbReference type="SAM" id="Phobius"/>
    </source>
</evidence>
<gene>
    <name evidence="2" type="ordered locus">Bsel_0670</name>
</gene>
<keyword evidence="1" id="KW-1133">Transmembrane helix</keyword>
<dbReference type="RefSeq" id="WP_013171634.1">
    <property type="nucleotide sequence ID" value="NC_014219.1"/>
</dbReference>
<reference evidence="2" key="1">
    <citation type="submission" date="2009-10" db="EMBL/GenBank/DDBJ databases">
        <title>Complete sequence of Bacillus selenitireducens MLS10.</title>
        <authorList>
            <consortium name="US DOE Joint Genome Institute"/>
            <person name="Lucas S."/>
            <person name="Copeland A."/>
            <person name="Lapidus A."/>
            <person name="Glavina del Rio T."/>
            <person name="Dalin E."/>
            <person name="Tice H."/>
            <person name="Bruce D."/>
            <person name="Goodwin L."/>
            <person name="Pitluck S."/>
            <person name="Sims D."/>
            <person name="Brettin T."/>
            <person name="Detter J.C."/>
            <person name="Han C."/>
            <person name="Larimer F."/>
            <person name="Land M."/>
            <person name="Hauser L."/>
            <person name="Kyrpides N."/>
            <person name="Ovchinnikova G."/>
            <person name="Stolz J."/>
        </authorList>
    </citation>
    <scope>NUCLEOTIDE SEQUENCE [LARGE SCALE GENOMIC DNA]</scope>
    <source>
        <strain evidence="2">MLS10</strain>
    </source>
</reference>
<keyword evidence="1" id="KW-0812">Transmembrane</keyword>
<evidence type="ECO:0000313" key="2">
    <source>
        <dbReference type="EMBL" id="ADH98205.1"/>
    </source>
</evidence>